<name>A0ABY9RB60_9FLAO</name>
<dbReference type="RefSeq" id="WP_309532775.1">
    <property type="nucleotide sequence ID" value="NZ_CP133721.1"/>
</dbReference>
<sequence length="47" mass="5364">MAKLYTKKKSEVQDLLPSKTTVNFILSYSKALKMVKVGRLTFENLSN</sequence>
<accession>A0ABY9RB60</accession>
<gene>
    <name evidence="1" type="ORF">RF683_03210</name>
</gene>
<dbReference type="EMBL" id="CP133721">
    <property type="protein sequence ID" value="WMW78471.1"/>
    <property type="molecule type" value="Genomic_DNA"/>
</dbReference>
<protein>
    <submittedName>
        <fullName evidence="1">Uncharacterized protein</fullName>
    </submittedName>
</protein>
<evidence type="ECO:0000313" key="2">
    <source>
        <dbReference type="Proteomes" id="UP001180481"/>
    </source>
</evidence>
<proteinExistence type="predicted"/>
<organism evidence="1 2">
    <name type="scientific">Flavobacterium nakdongensis</name>
    <dbReference type="NCBI Taxonomy" id="3073563"/>
    <lineage>
        <taxon>Bacteria</taxon>
        <taxon>Pseudomonadati</taxon>
        <taxon>Bacteroidota</taxon>
        <taxon>Flavobacteriia</taxon>
        <taxon>Flavobacteriales</taxon>
        <taxon>Flavobacteriaceae</taxon>
        <taxon>Flavobacterium</taxon>
    </lineage>
</organism>
<reference evidence="1" key="1">
    <citation type="submission" date="2023-09" db="EMBL/GenBank/DDBJ databases">
        <title>Flavobacterium sp. 20NA77.7 isolated from freshwater.</title>
        <authorList>
            <person name="Le V."/>
            <person name="Ko S.-R."/>
            <person name="Ahn C.-Y."/>
            <person name="Oh H.-M."/>
        </authorList>
    </citation>
    <scope>NUCLEOTIDE SEQUENCE</scope>
    <source>
        <strain evidence="1">20NA77.7</strain>
    </source>
</reference>
<dbReference type="Proteomes" id="UP001180481">
    <property type="component" value="Chromosome"/>
</dbReference>
<keyword evidence="2" id="KW-1185">Reference proteome</keyword>
<evidence type="ECO:0000313" key="1">
    <source>
        <dbReference type="EMBL" id="WMW78471.1"/>
    </source>
</evidence>